<evidence type="ECO:0000313" key="1">
    <source>
        <dbReference type="EMBL" id="KER19649.1"/>
    </source>
</evidence>
<dbReference type="Proteomes" id="UP000054324">
    <property type="component" value="Unassembled WGS sequence"/>
</dbReference>
<dbReference type="AlphaFoldDB" id="A0A074ZWX0"/>
<keyword evidence="2" id="KW-1185">Reference proteome</keyword>
<dbReference type="EMBL" id="KL597162">
    <property type="protein sequence ID" value="KER19649.1"/>
    <property type="molecule type" value="Genomic_DNA"/>
</dbReference>
<organism evidence="1 2">
    <name type="scientific">Opisthorchis viverrini</name>
    <name type="common">Southeast Asian liver fluke</name>
    <dbReference type="NCBI Taxonomy" id="6198"/>
    <lineage>
        <taxon>Eukaryota</taxon>
        <taxon>Metazoa</taxon>
        <taxon>Spiralia</taxon>
        <taxon>Lophotrochozoa</taxon>
        <taxon>Platyhelminthes</taxon>
        <taxon>Trematoda</taxon>
        <taxon>Digenea</taxon>
        <taxon>Opisthorchiida</taxon>
        <taxon>Opisthorchiata</taxon>
        <taxon>Opisthorchiidae</taxon>
        <taxon>Opisthorchis</taxon>
    </lineage>
</organism>
<dbReference type="RefSeq" id="XP_009176605.1">
    <property type="nucleotide sequence ID" value="XM_009178341.1"/>
</dbReference>
<dbReference type="KEGG" id="ovi:T265_11634"/>
<reference evidence="1 2" key="1">
    <citation type="submission" date="2013-11" db="EMBL/GenBank/DDBJ databases">
        <title>Opisthorchis viverrini - life in the bile duct.</title>
        <authorList>
            <person name="Young N.D."/>
            <person name="Nagarajan N."/>
            <person name="Lin S.J."/>
            <person name="Korhonen P.K."/>
            <person name="Jex A.R."/>
            <person name="Hall R.S."/>
            <person name="Safavi-Hemami H."/>
            <person name="Kaewkong W."/>
            <person name="Bertrand D."/>
            <person name="Gao S."/>
            <person name="Seet Q."/>
            <person name="Wongkham S."/>
            <person name="Teh B.T."/>
            <person name="Wongkham C."/>
            <person name="Intapan P.M."/>
            <person name="Maleewong W."/>
            <person name="Yang X."/>
            <person name="Hu M."/>
            <person name="Wang Z."/>
            <person name="Hofmann A."/>
            <person name="Sternberg P.W."/>
            <person name="Tan P."/>
            <person name="Wang J."/>
            <person name="Gasser R.B."/>
        </authorList>
    </citation>
    <scope>NUCLEOTIDE SEQUENCE [LARGE SCALE GENOMIC DNA]</scope>
</reference>
<protein>
    <submittedName>
        <fullName evidence="1">Uncharacterized protein</fullName>
    </submittedName>
</protein>
<sequence>MSYGRESLRLCRKFSRWSLRLRNEKPESASSKGGPIEKKRQENNEDLVVTIAVRSDFKAKGVCRQR</sequence>
<evidence type="ECO:0000313" key="2">
    <source>
        <dbReference type="Proteomes" id="UP000054324"/>
    </source>
</evidence>
<proteinExistence type="predicted"/>
<accession>A0A074ZWX0</accession>
<dbReference type="GeneID" id="20325802"/>
<dbReference type="CTD" id="20325802"/>
<name>A0A074ZWX0_OPIVI</name>
<gene>
    <name evidence="1" type="ORF">T265_11634</name>
</gene>